<sequence>MKIEEAMEAVGLTRAESKIYVALLSTGGSTISGIIRETGLHSSVAYNSIQRLQNKGFVSYNILGKRKSFFAADLAMVKELLKERYAEFEKTISEIERLKSGFGPQQDVSVFEGASGIKMFLRDVFVSLSRGNEHLVLGVSSSASGFGKTIRVWDEKRIKKGIRKRVLISGDGGEWREFYEKRRLTHVKTLPKLYDSGMTINIYGDKSALVIWGKSPTTIMLKNKEVTRNFRHYFELLWSMSK</sequence>
<dbReference type="AlphaFoldDB" id="D6GV83"/>
<reference evidence="2 3" key="1">
    <citation type="journal article" date="2010" name="Proc. Natl. Acad. Sci. U.S.A.">
        <title>Enigmatic, ultrasmall, uncultivated Archaea.</title>
        <authorList>
            <person name="Baker B.J."/>
            <person name="Comolli L.R."/>
            <person name="Dick G.J."/>
            <person name="Hauser L.J."/>
            <person name="Hyatt D."/>
            <person name="Dill B.D."/>
            <person name="Land M.L."/>
            <person name="Verberkmoes N.C."/>
            <person name="Hettich R.L."/>
            <person name="Banfield J.F."/>
        </authorList>
    </citation>
    <scope>NUCLEOTIDE SEQUENCE [LARGE SCALE GENOMIC DNA]</scope>
</reference>
<proteinExistence type="predicted"/>
<dbReference type="SUPFAM" id="SSF46785">
    <property type="entry name" value="Winged helix' DNA-binding domain"/>
    <property type="match status" value="1"/>
</dbReference>
<gene>
    <name evidence="2" type="ORF">BJBARM5_0391</name>
</gene>
<accession>D6GV83</accession>
<dbReference type="InterPro" id="IPR051797">
    <property type="entry name" value="TrmB-like"/>
</dbReference>
<feature type="domain" description="Transcription regulator TrmB N-terminal" evidence="1">
    <location>
        <begin position="8"/>
        <end position="60"/>
    </location>
</feature>
<evidence type="ECO:0000313" key="3">
    <source>
        <dbReference type="Proteomes" id="UP000009376"/>
    </source>
</evidence>
<evidence type="ECO:0000259" key="1">
    <source>
        <dbReference type="Pfam" id="PF01978"/>
    </source>
</evidence>
<dbReference type="InterPro" id="IPR036388">
    <property type="entry name" value="WH-like_DNA-bd_sf"/>
</dbReference>
<dbReference type="PANTHER" id="PTHR34293">
    <property type="entry name" value="HTH-TYPE TRANSCRIPTIONAL REGULATOR TRMBL2"/>
    <property type="match status" value="1"/>
</dbReference>
<name>D6GV83_PARA5</name>
<dbReference type="InterPro" id="IPR002831">
    <property type="entry name" value="Tscrpt_reg_TrmB_N"/>
</dbReference>
<dbReference type="Gene3D" id="1.10.10.10">
    <property type="entry name" value="Winged helix-like DNA-binding domain superfamily/Winged helix DNA-binding domain"/>
    <property type="match status" value="1"/>
</dbReference>
<dbReference type="Pfam" id="PF01978">
    <property type="entry name" value="TrmB"/>
    <property type="match status" value="1"/>
</dbReference>
<protein>
    <submittedName>
        <fullName evidence="2">Transcriptional regulator TrmB</fullName>
    </submittedName>
</protein>
<dbReference type="InterPro" id="IPR036390">
    <property type="entry name" value="WH_DNA-bd_sf"/>
</dbReference>
<dbReference type="Proteomes" id="UP000009376">
    <property type="component" value="Unassembled WGS sequence"/>
</dbReference>
<organism evidence="2 3">
    <name type="scientific">Candidatus Parvarchaeum acidophilus ARMAN-5</name>
    <dbReference type="NCBI Taxonomy" id="662762"/>
    <lineage>
        <taxon>Archaea</taxon>
        <taxon>Candidatus Parvarchaeota</taxon>
        <taxon>Candidatus Parvarchaeum</taxon>
    </lineage>
</organism>
<dbReference type="PANTHER" id="PTHR34293:SF1">
    <property type="entry name" value="HTH-TYPE TRANSCRIPTIONAL REGULATOR TRMBL2"/>
    <property type="match status" value="1"/>
</dbReference>
<evidence type="ECO:0000313" key="2">
    <source>
        <dbReference type="EMBL" id="EFD92884.1"/>
    </source>
</evidence>
<dbReference type="EMBL" id="GG745551">
    <property type="protein sequence ID" value="EFD92884.1"/>
    <property type="molecule type" value="Genomic_DNA"/>
</dbReference>